<protein>
    <recommendedName>
        <fullName evidence="1">Protein kinase domain-containing protein</fullName>
    </recommendedName>
</protein>
<dbReference type="PANTHER" id="PTHR37542:SF3">
    <property type="entry name" value="PRION-INHIBITION AND PROPAGATION HELO DOMAIN-CONTAINING PROTEIN"/>
    <property type="match status" value="1"/>
</dbReference>
<name>A0ABR1Q8V5_9PEZI</name>
<dbReference type="Proteomes" id="UP001391051">
    <property type="component" value="Unassembled WGS sequence"/>
</dbReference>
<keyword evidence="3" id="KW-1185">Reference proteome</keyword>
<evidence type="ECO:0000313" key="2">
    <source>
        <dbReference type="EMBL" id="KAK7948964.1"/>
    </source>
</evidence>
<dbReference type="SUPFAM" id="SSF56112">
    <property type="entry name" value="Protein kinase-like (PK-like)"/>
    <property type="match status" value="1"/>
</dbReference>
<dbReference type="Pfam" id="PF14479">
    <property type="entry name" value="HeLo"/>
    <property type="match status" value="1"/>
</dbReference>
<dbReference type="GeneID" id="92079134"/>
<evidence type="ECO:0000313" key="3">
    <source>
        <dbReference type="Proteomes" id="UP001391051"/>
    </source>
</evidence>
<dbReference type="EMBL" id="JAQQWE010000006">
    <property type="protein sequence ID" value="KAK7948964.1"/>
    <property type="molecule type" value="Genomic_DNA"/>
</dbReference>
<dbReference type="RefSeq" id="XP_066698470.1">
    <property type="nucleotide sequence ID" value="XM_066846072.1"/>
</dbReference>
<dbReference type="Gene3D" id="1.10.510.10">
    <property type="entry name" value="Transferase(Phosphotransferase) domain 1"/>
    <property type="match status" value="1"/>
</dbReference>
<evidence type="ECO:0000259" key="1">
    <source>
        <dbReference type="PROSITE" id="PS50011"/>
    </source>
</evidence>
<dbReference type="InterPro" id="IPR038305">
    <property type="entry name" value="HeLo_sf"/>
</dbReference>
<dbReference type="InterPro" id="IPR029498">
    <property type="entry name" value="HeLo_dom"/>
</dbReference>
<dbReference type="PROSITE" id="PS50011">
    <property type="entry name" value="PROTEIN_KINASE_DOM"/>
    <property type="match status" value="1"/>
</dbReference>
<gene>
    <name evidence="2" type="ORF">PG986_009850</name>
</gene>
<comment type="caution">
    <text evidence="2">The sequence shown here is derived from an EMBL/GenBank/DDBJ whole genome shotgun (WGS) entry which is preliminary data.</text>
</comment>
<sequence>MAEVVGTIAACLELAKTLHAAIVFIDGARDVSKHATEQRRIRLQLVTELHRFQAWCDEIGVPSLAQGQENLLHDVTTNEKVFAKRIRGSDLRLDSRDLSKLTAEILLDMQRKFECVQRILDAHSSAPLHANSTVGGEVKEKRKGGWMSKWKARFVATQSSSPSNKNFGQTSTGHKVQNVQNALKWVSSDKDNLGSLMADIKATNEALLYLLGPLSQQRVRREAQGAILNDEISSDPSYPPELDGNDDLGSLARIKSFHVQGEDINNEIEGVIAKAGVNRSVHQLDAEAVLVEWKLYSKDKRIRIQRILQLNRLVDLLDHGNVYKRFLAPECKGLVEDDENSRLGVVFRIPNIPPTNTTTELRPRIDNLQQFIRTSTTVPSLGERFKMARELALAVYNLHSVHWLHKSIRSDNILFLERPEDSQLSPTTKLSKTTHSTVLEEYDGKGEGASSHTTAAIPGLHILGWEISRPDGPSEFSESLSYSAEGSQAARENMRLCSHPALHFASKSTERARYRSQYDVYSLGLVLLEIGLWKTLDSPRKRCGDDADFRNKLSGDYCDKLLPTVGQIYWQATKRCIAYDFGVDTSAALEQVEKDGRERFLRYVVNELELCHA</sequence>
<reference evidence="2 3" key="1">
    <citation type="submission" date="2023-01" db="EMBL/GenBank/DDBJ databases">
        <title>Analysis of 21 Apiospora genomes using comparative genomics revels a genus with tremendous synthesis potential of carbohydrate active enzymes and secondary metabolites.</title>
        <authorList>
            <person name="Sorensen T."/>
        </authorList>
    </citation>
    <scope>NUCLEOTIDE SEQUENCE [LARGE SCALE GENOMIC DNA]</scope>
    <source>
        <strain evidence="2 3">CBS 24483</strain>
    </source>
</reference>
<feature type="domain" description="Protein kinase" evidence="1">
    <location>
        <begin position="254"/>
        <end position="613"/>
    </location>
</feature>
<dbReference type="InterPro" id="IPR000719">
    <property type="entry name" value="Prot_kinase_dom"/>
</dbReference>
<dbReference type="InterPro" id="IPR011009">
    <property type="entry name" value="Kinase-like_dom_sf"/>
</dbReference>
<proteinExistence type="predicted"/>
<organism evidence="2 3">
    <name type="scientific">Apiospora aurea</name>
    <dbReference type="NCBI Taxonomy" id="335848"/>
    <lineage>
        <taxon>Eukaryota</taxon>
        <taxon>Fungi</taxon>
        <taxon>Dikarya</taxon>
        <taxon>Ascomycota</taxon>
        <taxon>Pezizomycotina</taxon>
        <taxon>Sordariomycetes</taxon>
        <taxon>Xylariomycetidae</taxon>
        <taxon>Amphisphaeriales</taxon>
        <taxon>Apiosporaceae</taxon>
        <taxon>Apiospora</taxon>
    </lineage>
</organism>
<accession>A0ABR1Q8V5</accession>
<dbReference type="Gene3D" id="1.20.120.1020">
    <property type="entry name" value="Prion-inhibition and propagation, HeLo domain"/>
    <property type="match status" value="1"/>
</dbReference>
<dbReference type="PANTHER" id="PTHR37542">
    <property type="entry name" value="HELO DOMAIN-CONTAINING PROTEIN-RELATED"/>
    <property type="match status" value="1"/>
</dbReference>